<reference evidence="1 2" key="1">
    <citation type="submission" date="2018-08" db="EMBL/GenBank/DDBJ databases">
        <title>Aphanomyces genome sequencing and annotation.</title>
        <authorList>
            <person name="Minardi D."/>
            <person name="Oidtmann B."/>
            <person name="Van Der Giezen M."/>
            <person name="Studholme D.J."/>
        </authorList>
    </citation>
    <scope>NUCLEOTIDE SEQUENCE [LARGE SCALE GENOMIC DNA]</scope>
    <source>
        <strain evidence="1 2">Da</strain>
    </source>
</reference>
<comment type="caution">
    <text evidence="1">The sequence shown here is derived from an EMBL/GenBank/DDBJ whole genome shotgun (WGS) entry which is preliminary data.</text>
</comment>
<organism evidence="1 2">
    <name type="scientific">Aphanomyces astaci</name>
    <name type="common">Crayfish plague agent</name>
    <dbReference type="NCBI Taxonomy" id="112090"/>
    <lineage>
        <taxon>Eukaryota</taxon>
        <taxon>Sar</taxon>
        <taxon>Stramenopiles</taxon>
        <taxon>Oomycota</taxon>
        <taxon>Saprolegniomycetes</taxon>
        <taxon>Saprolegniales</taxon>
        <taxon>Verrucalvaceae</taxon>
        <taxon>Aphanomyces</taxon>
    </lineage>
</organism>
<evidence type="ECO:0000313" key="2">
    <source>
        <dbReference type="Proteomes" id="UP000285430"/>
    </source>
</evidence>
<dbReference type="VEuPathDB" id="FungiDB:H257_10871"/>
<dbReference type="Proteomes" id="UP000285430">
    <property type="component" value="Unassembled WGS sequence"/>
</dbReference>
<sequence>MLDIVNGTPLTPIAYMDESCIHYHYKQCDDSLDDLNDLNDELDVQVKEAHKESRYCFIAGILDSSTLVFDGRISEMSISLDVVSRSVDDVIASTLMAFDMLNEEKLANVFLTLQAVMRLVLVHRGGNHFKLPYLHKDTMRRAGTLMLNVTCPVSILFAANMLQQ</sequence>
<protein>
    <submittedName>
        <fullName evidence="1">Uncharacterized protein</fullName>
    </submittedName>
</protein>
<proteinExistence type="predicted"/>
<accession>A0A418EAS8</accession>
<dbReference type="EMBL" id="QUTH01005400">
    <property type="protein sequence ID" value="RHZ09915.1"/>
    <property type="molecule type" value="Genomic_DNA"/>
</dbReference>
<dbReference type="AlphaFoldDB" id="A0A418EAS8"/>
<name>A0A418EAS8_APHAT</name>
<dbReference type="PANTHER" id="PTHR47169">
    <property type="entry name" value="OS01G0541250 PROTEIN"/>
    <property type="match status" value="1"/>
</dbReference>
<gene>
    <name evidence="1" type="ORF">DYB37_014011</name>
</gene>
<evidence type="ECO:0000313" key="1">
    <source>
        <dbReference type="EMBL" id="RHZ09915.1"/>
    </source>
</evidence>